<comment type="similarity">
    <text evidence="3">Belongs to the LAMTOR5 family.</text>
</comment>
<protein>
    <recommendedName>
        <fullName evidence="6">Late endosomal/lysosomal adaptor and MAPK and MTOR activator 5</fullName>
    </recommendedName>
</protein>
<dbReference type="GO" id="GO:0005085">
    <property type="term" value="F:guanyl-nucleotide exchange factor activity"/>
    <property type="evidence" value="ECO:0007669"/>
    <property type="project" value="TreeGrafter"/>
</dbReference>
<dbReference type="GO" id="GO:0043066">
    <property type="term" value="P:negative regulation of apoptotic process"/>
    <property type="evidence" value="ECO:0007669"/>
    <property type="project" value="InterPro"/>
</dbReference>
<dbReference type="OrthoDB" id="76862at2759"/>
<dbReference type="PANTHER" id="PTHR13342">
    <property type="entry name" value="RAGULATOR COMPLEX PROTEIN LAMTOR5"/>
    <property type="match status" value="1"/>
</dbReference>
<dbReference type="GO" id="GO:0071986">
    <property type="term" value="C:Ragulator complex"/>
    <property type="evidence" value="ECO:0007669"/>
    <property type="project" value="InterPro"/>
</dbReference>
<name>A0A1Y3BPT6_EURMA</name>
<proteinExistence type="inferred from homology"/>
<evidence type="ECO:0000256" key="2">
    <source>
        <dbReference type="ARBA" id="ARBA00004496"/>
    </source>
</evidence>
<accession>A0A1Y3BPT6</accession>
<dbReference type="Proteomes" id="UP000194236">
    <property type="component" value="Unassembled WGS sequence"/>
</dbReference>
<reference evidence="7 8" key="1">
    <citation type="submission" date="2017-03" db="EMBL/GenBank/DDBJ databases">
        <title>Genome Survey of Euroglyphus maynei.</title>
        <authorList>
            <person name="Arlian L.G."/>
            <person name="Morgan M.S."/>
            <person name="Rider S.D."/>
        </authorList>
    </citation>
    <scope>NUCLEOTIDE SEQUENCE [LARGE SCALE GENOMIC DNA]</scope>
    <source>
        <strain evidence="7">Arlian Lab</strain>
        <tissue evidence="7">Whole body</tissue>
    </source>
</reference>
<dbReference type="PANTHER" id="PTHR13342:SF2">
    <property type="entry name" value="RAGULATOR COMPLEX PROTEIN LAMTOR5"/>
    <property type="match status" value="1"/>
</dbReference>
<evidence type="ECO:0000313" key="7">
    <source>
        <dbReference type="EMBL" id="OTF81813.1"/>
    </source>
</evidence>
<dbReference type="GO" id="GO:0005764">
    <property type="term" value="C:lysosome"/>
    <property type="evidence" value="ECO:0007669"/>
    <property type="project" value="UniProtKB-SubCell"/>
</dbReference>
<dbReference type="Pfam" id="PF16672">
    <property type="entry name" value="LAMTOR5"/>
    <property type="match status" value="1"/>
</dbReference>
<evidence type="ECO:0000313" key="8">
    <source>
        <dbReference type="Proteomes" id="UP000194236"/>
    </source>
</evidence>
<dbReference type="Gene3D" id="3.30.450.30">
    <property type="entry name" value="Dynein light chain 2a, cytoplasmic"/>
    <property type="match status" value="1"/>
</dbReference>
<organism evidence="7 8">
    <name type="scientific">Euroglyphus maynei</name>
    <name type="common">Mayne's house dust mite</name>
    <dbReference type="NCBI Taxonomy" id="6958"/>
    <lineage>
        <taxon>Eukaryota</taxon>
        <taxon>Metazoa</taxon>
        <taxon>Ecdysozoa</taxon>
        <taxon>Arthropoda</taxon>
        <taxon>Chelicerata</taxon>
        <taxon>Arachnida</taxon>
        <taxon>Acari</taxon>
        <taxon>Acariformes</taxon>
        <taxon>Sarcoptiformes</taxon>
        <taxon>Astigmata</taxon>
        <taxon>Psoroptidia</taxon>
        <taxon>Analgoidea</taxon>
        <taxon>Pyroglyphidae</taxon>
        <taxon>Pyroglyphinae</taxon>
        <taxon>Euroglyphus</taxon>
    </lineage>
</organism>
<evidence type="ECO:0000256" key="5">
    <source>
        <dbReference type="ARBA" id="ARBA00023228"/>
    </source>
</evidence>
<dbReference type="AlphaFoldDB" id="A0A1Y3BPT6"/>
<keyword evidence="8" id="KW-1185">Reference proteome</keyword>
<dbReference type="GO" id="GO:1904263">
    <property type="term" value="P:positive regulation of TORC1 signaling"/>
    <property type="evidence" value="ECO:0007669"/>
    <property type="project" value="TreeGrafter"/>
</dbReference>
<comment type="subcellular location">
    <subcellularLocation>
        <location evidence="2">Cytoplasm</location>
    </subcellularLocation>
    <subcellularLocation>
        <location evidence="1">Lysosome</location>
    </subcellularLocation>
</comment>
<keyword evidence="4" id="KW-0963">Cytoplasm</keyword>
<dbReference type="SUPFAM" id="SSF103196">
    <property type="entry name" value="Roadblock/LC7 domain"/>
    <property type="match status" value="1"/>
</dbReference>
<sequence>MERKINKICKEMLSSSESILGIVVADMNGLCLATDGCGDRNLAPTLMNIIQSANKLDDNKKESMAIRIDCPDHYINVKQHNNVIVAVYNRYHQ</sequence>
<evidence type="ECO:0000256" key="6">
    <source>
        <dbReference type="ARBA" id="ARBA00032692"/>
    </source>
</evidence>
<evidence type="ECO:0000256" key="1">
    <source>
        <dbReference type="ARBA" id="ARBA00004371"/>
    </source>
</evidence>
<gene>
    <name evidence="7" type="ORF">BLA29_009702</name>
</gene>
<evidence type="ECO:0000256" key="4">
    <source>
        <dbReference type="ARBA" id="ARBA00022490"/>
    </source>
</evidence>
<comment type="caution">
    <text evidence="7">The sequence shown here is derived from an EMBL/GenBank/DDBJ whole genome shotgun (WGS) entry which is preliminary data.</text>
</comment>
<dbReference type="EMBL" id="MUJZ01011633">
    <property type="protein sequence ID" value="OTF81813.1"/>
    <property type="molecule type" value="Genomic_DNA"/>
</dbReference>
<keyword evidence="5" id="KW-0458">Lysosome</keyword>
<evidence type="ECO:0000256" key="3">
    <source>
        <dbReference type="ARBA" id="ARBA00007795"/>
    </source>
</evidence>
<dbReference type="InterPro" id="IPR024135">
    <property type="entry name" value="LAMTOR5"/>
</dbReference>
<dbReference type="GO" id="GO:0071230">
    <property type="term" value="P:cellular response to amino acid stimulus"/>
    <property type="evidence" value="ECO:0007669"/>
    <property type="project" value="TreeGrafter"/>
</dbReference>